<accession>A0AAI9UVD1</accession>
<name>A0AAI9UVD1_9PEZI</name>
<feature type="compositionally biased region" description="Basic and acidic residues" evidence="1">
    <location>
        <begin position="1"/>
        <end position="17"/>
    </location>
</feature>
<proteinExistence type="predicted"/>
<organism evidence="2 3">
    <name type="scientific">Colletotrichum melonis</name>
    <dbReference type="NCBI Taxonomy" id="1209925"/>
    <lineage>
        <taxon>Eukaryota</taxon>
        <taxon>Fungi</taxon>
        <taxon>Dikarya</taxon>
        <taxon>Ascomycota</taxon>
        <taxon>Pezizomycotina</taxon>
        <taxon>Sordariomycetes</taxon>
        <taxon>Hypocreomycetidae</taxon>
        <taxon>Glomerellales</taxon>
        <taxon>Glomerellaceae</taxon>
        <taxon>Colletotrichum</taxon>
        <taxon>Colletotrichum acutatum species complex</taxon>
    </lineage>
</organism>
<evidence type="ECO:0000313" key="2">
    <source>
        <dbReference type="EMBL" id="KAK1464150.1"/>
    </source>
</evidence>
<gene>
    <name evidence="2" type="ORF">CMEL01_12911</name>
</gene>
<keyword evidence="3" id="KW-1185">Reference proteome</keyword>
<dbReference type="AlphaFoldDB" id="A0AAI9UVD1"/>
<comment type="caution">
    <text evidence="2">The sequence shown here is derived from an EMBL/GenBank/DDBJ whole genome shotgun (WGS) entry which is preliminary data.</text>
</comment>
<feature type="region of interest" description="Disordered" evidence="1">
    <location>
        <begin position="1"/>
        <end position="103"/>
    </location>
</feature>
<dbReference type="Proteomes" id="UP001239795">
    <property type="component" value="Unassembled WGS sequence"/>
</dbReference>
<evidence type="ECO:0000256" key="1">
    <source>
        <dbReference type="SAM" id="MobiDB-lite"/>
    </source>
</evidence>
<evidence type="ECO:0000313" key="3">
    <source>
        <dbReference type="Proteomes" id="UP001239795"/>
    </source>
</evidence>
<reference evidence="2 3" key="1">
    <citation type="submission" date="2016-10" db="EMBL/GenBank/DDBJ databases">
        <title>The genome sequence of Colletotrichum fioriniae PJ7.</title>
        <authorList>
            <person name="Baroncelli R."/>
        </authorList>
    </citation>
    <scope>NUCLEOTIDE SEQUENCE [LARGE SCALE GENOMIC DNA]</scope>
    <source>
        <strain evidence="2">Col 31</strain>
    </source>
</reference>
<feature type="compositionally biased region" description="Polar residues" evidence="1">
    <location>
        <begin position="38"/>
        <end position="49"/>
    </location>
</feature>
<protein>
    <submittedName>
        <fullName evidence="2">Uncharacterized protein</fullName>
    </submittedName>
</protein>
<dbReference type="EMBL" id="MLGG01000006">
    <property type="protein sequence ID" value="KAK1464150.1"/>
    <property type="molecule type" value="Genomic_DNA"/>
</dbReference>
<sequence>MDDSGYEKGSAESEAPKTVESALQLRAMSMVPKEKPRNNTQQDSDNNSAKKYVSFPPIPWRTERRDVKGNSKRTTASGGKDCRRKSKGTTVSGGRIKSARASQ</sequence>